<dbReference type="EMBL" id="MT151386">
    <property type="protein sequence ID" value="QIW89201.1"/>
    <property type="molecule type" value="Genomic_DNA"/>
</dbReference>
<dbReference type="KEGG" id="vg:5130309"/>
<dbReference type="Proteomes" id="UP000503318">
    <property type="component" value="Segment"/>
</dbReference>
<accession>A0A6H0X530</accession>
<evidence type="ECO:0000313" key="3">
    <source>
        <dbReference type="Proteomes" id="UP000503318"/>
    </source>
</evidence>
<protein>
    <submittedName>
        <fullName evidence="1">Uncharacterized protein</fullName>
    </submittedName>
</protein>
<dbReference type="EMBL" id="MT151386">
    <property type="protein sequence ID" value="QIW89030.1"/>
    <property type="molecule type" value="Genomic_DNA"/>
</dbReference>
<evidence type="ECO:0000313" key="1">
    <source>
        <dbReference type="EMBL" id="QIW89030.1"/>
    </source>
</evidence>
<proteinExistence type="predicted"/>
<name>A0A6H0X530_BPTWO</name>
<organism evidence="1 3">
    <name type="scientific">Staphylococcus phage Twort (strain DSM 17442 / HER 48)</name>
    <name type="common">Bacteriophage Twort</name>
    <dbReference type="NCBI Taxonomy" id="2908167"/>
    <lineage>
        <taxon>Viruses</taxon>
        <taxon>Duplodnaviria</taxon>
        <taxon>Heunggongvirae</taxon>
        <taxon>Uroviricota</taxon>
        <taxon>Caudoviricetes</taxon>
        <taxon>Herelleviridae</taxon>
        <taxon>Twortvirinae</taxon>
        <taxon>Twortvirus</taxon>
        <taxon>Twortvirus twort</taxon>
    </lineage>
</organism>
<organismHost>
    <name type="scientific">Twortvirus twort</name>
    <dbReference type="NCBI Taxonomy" id="55510"/>
</organismHost>
<sequence length="62" mass="7172">MIMTVGRAKEYGNKMVELGHCDLAGQWFDIADDIRVIGVECFNKDWLKQKEKETLEIIKEGK</sequence>
<gene>
    <name evidence="1" type="ORF">TwortDSMZ_021</name>
    <name evidence="2" type="ORF">TwortDSMZ_210</name>
</gene>
<evidence type="ECO:0000313" key="2">
    <source>
        <dbReference type="EMBL" id="QIW89201.1"/>
    </source>
</evidence>
<reference evidence="1 3" key="1">
    <citation type="submission" date="2020-03" db="EMBL/GenBank/DDBJ databases">
        <title>Variable regions in the genome of staphylococcal bacteriophage Twort.</title>
        <authorList>
            <person name="Glowacka-Rutkowska A."/>
            <person name="Gawor J."/>
            <person name="Lobocka M."/>
        </authorList>
    </citation>
    <scope>NUCLEOTIDE SEQUENCE [LARGE SCALE GENOMIC DNA]</scope>
</reference>
<dbReference type="RefSeq" id="YP_238668.1">
    <property type="nucleotide sequence ID" value="NC_007021.1"/>
</dbReference>